<dbReference type="EMBL" id="AP025637">
    <property type="protein sequence ID" value="BDG75002.1"/>
    <property type="molecule type" value="Genomic_DNA"/>
</dbReference>
<keyword evidence="3" id="KW-1185">Reference proteome</keyword>
<sequence>MSFTAKAHNRQPKATATDTNWPAAKGPAVAIQRRSRRCAPTMGNTDCATARIQARANAK</sequence>
<name>A0ABN6P810_9PROT</name>
<evidence type="ECO:0000313" key="2">
    <source>
        <dbReference type="EMBL" id="BDG75002.1"/>
    </source>
</evidence>
<proteinExistence type="predicted"/>
<accession>A0ABN6P810</accession>
<feature type="region of interest" description="Disordered" evidence="1">
    <location>
        <begin position="1"/>
        <end position="43"/>
    </location>
</feature>
<gene>
    <name evidence="2" type="ORF">Rmf_49310</name>
</gene>
<dbReference type="Proteomes" id="UP000831327">
    <property type="component" value="Chromosome"/>
</dbReference>
<organism evidence="2 3">
    <name type="scientific">Roseomonas fluvialis</name>
    <dbReference type="NCBI Taxonomy" id="1750527"/>
    <lineage>
        <taxon>Bacteria</taxon>
        <taxon>Pseudomonadati</taxon>
        <taxon>Pseudomonadota</taxon>
        <taxon>Alphaproteobacteria</taxon>
        <taxon>Acetobacterales</taxon>
        <taxon>Roseomonadaceae</taxon>
        <taxon>Roseomonas</taxon>
    </lineage>
</organism>
<protein>
    <submittedName>
        <fullName evidence="2">Uncharacterized protein</fullName>
    </submittedName>
</protein>
<reference evidence="2 3" key="1">
    <citation type="journal article" date="2016" name="Microbes Environ.">
        <title>Phylogenetically diverse aerobic anoxygenic phototrophic bacteria isolated from epilithic biofilms in Tama river, Japan.</title>
        <authorList>
            <person name="Hirose S."/>
            <person name="Matsuura K."/>
            <person name="Haruta S."/>
        </authorList>
    </citation>
    <scope>NUCLEOTIDE SEQUENCE [LARGE SCALE GENOMIC DNA]</scope>
    <source>
        <strain evidence="2 3">S08</strain>
    </source>
</reference>
<evidence type="ECO:0000313" key="3">
    <source>
        <dbReference type="Proteomes" id="UP000831327"/>
    </source>
</evidence>
<evidence type="ECO:0000256" key="1">
    <source>
        <dbReference type="SAM" id="MobiDB-lite"/>
    </source>
</evidence>